<dbReference type="Proteomes" id="UP000076532">
    <property type="component" value="Unassembled WGS sequence"/>
</dbReference>
<gene>
    <name evidence="3" type="ORF">FIBSPDRAFT_754853</name>
</gene>
<accession>A0A166BCH1</accession>
<evidence type="ECO:0000313" key="4">
    <source>
        <dbReference type="Proteomes" id="UP000076532"/>
    </source>
</evidence>
<reference evidence="3 4" key="1">
    <citation type="journal article" date="2016" name="Mol. Biol. Evol.">
        <title>Comparative Genomics of Early-Diverging Mushroom-Forming Fungi Provides Insights into the Origins of Lignocellulose Decay Capabilities.</title>
        <authorList>
            <person name="Nagy L.G."/>
            <person name="Riley R."/>
            <person name="Tritt A."/>
            <person name="Adam C."/>
            <person name="Daum C."/>
            <person name="Floudas D."/>
            <person name="Sun H."/>
            <person name="Yadav J.S."/>
            <person name="Pangilinan J."/>
            <person name="Larsson K.H."/>
            <person name="Matsuura K."/>
            <person name="Barry K."/>
            <person name="Labutti K."/>
            <person name="Kuo R."/>
            <person name="Ohm R.A."/>
            <person name="Bhattacharya S.S."/>
            <person name="Shirouzu T."/>
            <person name="Yoshinaga Y."/>
            <person name="Martin F.M."/>
            <person name="Grigoriev I.V."/>
            <person name="Hibbett D.S."/>
        </authorList>
    </citation>
    <scope>NUCLEOTIDE SEQUENCE [LARGE SCALE GENOMIC DNA]</scope>
    <source>
        <strain evidence="3 4">CBS 109695</strain>
    </source>
</reference>
<dbReference type="STRING" id="436010.A0A166BCH1"/>
<keyword evidence="2" id="KW-0472">Membrane</keyword>
<organism evidence="3 4">
    <name type="scientific">Athelia psychrophila</name>
    <dbReference type="NCBI Taxonomy" id="1759441"/>
    <lineage>
        <taxon>Eukaryota</taxon>
        <taxon>Fungi</taxon>
        <taxon>Dikarya</taxon>
        <taxon>Basidiomycota</taxon>
        <taxon>Agaricomycotina</taxon>
        <taxon>Agaricomycetes</taxon>
        <taxon>Agaricomycetidae</taxon>
        <taxon>Atheliales</taxon>
        <taxon>Atheliaceae</taxon>
        <taxon>Athelia</taxon>
    </lineage>
</organism>
<evidence type="ECO:0000256" key="2">
    <source>
        <dbReference type="SAM" id="Phobius"/>
    </source>
</evidence>
<evidence type="ECO:0000256" key="1">
    <source>
        <dbReference type="SAM" id="MobiDB-lite"/>
    </source>
</evidence>
<dbReference type="OrthoDB" id="5582002at2759"/>
<feature type="region of interest" description="Disordered" evidence="1">
    <location>
        <begin position="1"/>
        <end position="43"/>
    </location>
</feature>
<feature type="transmembrane region" description="Helical" evidence="2">
    <location>
        <begin position="169"/>
        <end position="188"/>
    </location>
</feature>
<evidence type="ECO:0000313" key="3">
    <source>
        <dbReference type="EMBL" id="KZP12500.1"/>
    </source>
</evidence>
<sequence>MEQDRRKSEVSSYYGNADAYSPSANADLTPNGLPRGAGYNDSSYLAAGRQEPLKGGRDEEEALQQDSAWDVYADFNNAGPRYSTVPFAPSSTTGYRQIPTPDGKSDSGVMPVEMVTVPTLGAEWKASEMRDMTKAGKREKQNEQMAKKWKGWNRGEYGFCGGCLTRKTLVWGIFAFIIVGGILLAFMIPRVPGLNINTIAPLQPATGTYNASIPTEFSRAPANFSFPAFASIQVDTTSSYLPLTISHMTAEVFDSATGYQVATSVLAHQTFPAKTFSNLNLPLNFSYVAVNDTDTTWTNWYNACKNKALVSGGGDRPGVSFRLDIYMTIAGLIGQKSAVTQVEGASCPIELSLSSA</sequence>
<dbReference type="AlphaFoldDB" id="A0A166BCH1"/>
<keyword evidence="2" id="KW-0812">Transmembrane</keyword>
<protein>
    <submittedName>
        <fullName evidence="3">Uncharacterized protein</fullName>
    </submittedName>
</protein>
<proteinExistence type="predicted"/>
<dbReference type="EMBL" id="KV417646">
    <property type="protein sequence ID" value="KZP12500.1"/>
    <property type="molecule type" value="Genomic_DNA"/>
</dbReference>
<keyword evidence="2" id="KW-1133">Transmembrane helix</keyword>
<name>A0A166BCH1_9AGAM</name>
<keyword evidence="4" id="KW-1185">Reference proteome</keyword>